<dbReference type="KEGG" id="ppn:Palpr_1964"/>
<dbReference type="InterPro" id="IPR036097">
    <property type="entry name" value="HisK_dim/P_sf"/>
</dbReference>
<keyword evidence="7" id="KW-0812">Transmembrane</keyword>
<organism evidence="9 10">
    <name type="scientific">Paludibacter propionicigenes (strain DSM 17365 / JCM 13257 / WB4)</name>
    <dbReference type="NCBI Taxonomy" id="694427"/>
    <lineage>
        <taxon>Bacteria</taxon>
        <taxon>Pseudomonadati</taxon>
        <taxon>Bacteroidota</taxon>
        <taxon>Bacteroidia</taxon>
        <taxon>Bacteroidales</taxon>
        <taxon>Paludibacteraceae</taxon>
        <taxon>Paludibacter</taxon>
    </lineage>
</organism>
<evidence type="ECO:0000313" key="10">
    <source>
        <dbReference type="Proteomes" id="UP000008718"/>
    </source>
</evidence>
<keyword evidence="7" id="KW-0472">Membrane</keyword>
<evidence type="ECO:0000259" key="8">
    <source>
        <dbReference type="PROSITE" id="PS50109"/>
    </source>
</evidence>
<dbReference type="EMBL" id="CP002345">
    <property type="protein sequence ID" value="ADQ80101.1"/>
    <property type="molecule type" value="Genomic_DNA"/>
</dbReference>
<dbReference type="HOGENOM" id="CLU_599707_0_0_10"/>
<dbReference type="PANTHER" id="PTHR43711">
    <property type="entry name" value="TWO-COMPONENT HISTIDINE KINASE"/>
    <property type="match status" value="1"/>
</dbReference>
<dbReference type="InterPro" id="IPR036890">
    <property type="entry name" value="HATPase_C_sf"/>
</dbReference>
<dbReference type="InterPro" id="IPR003661">
    <property type="entry name" value="HisK_dim/P_dom"/>
</dbReference>
<dbReference type="AlphaFoldDB" id="E4T5V7"/>
<dbReference type="CDD" id="cd00082">
    <property type="entry name" value="HisKA"/>
    <property type="match status" value="1"/>
</dbReference>
<reference key="1">
    <citation type="submission" date="2010-11" db="EMBL/GenBank/DDBJ databases">
        <title>The complete genome of Paludibacter propionicigenes DSM 17365.</title>
        <authorList>
            <consortium name="US DOE Joint Genome Institute (JGI-PGF)"/>
            <person name="Lucas S."/>
            <person name="Copeland A."/>
            <person name="Lapidus A."/>
            <person name="Bruce D."/>
            <person name="Goodwin L."/>
            <person name="Pitluck S."/>
            <person name="Kyrpides N."/>
            <person name="Mavromatis K."/>
            <person name="Ivanova N."/>
            <person name="Munk A.C."/>
            <person name="Brettin T."/>
            <person name="Detter J.C."/>
            <person name="Han C."/>
            <person name="Tapia R."/>
            <person name="Land M."/>
            <person name="Hauser L."/>
            <person name="Markowitz V."/>
            <person name="Cheng J.-F."/>
            <person name="Hugenholtz P."/>
            <person name="Woyke T."/>
            <person name="Wu D."/>
            <person name="Gronow S."/>
            <person name="Wellnitz S."/>
            <person name="Brambilla E."/>
            <person name="Klenk H.-P."/>
            <person name="Eisen J.A."/>
        </authorList>
    </citation>
    <scope>NUCLEOTIDE SEQUENCE</scope>
    <source>
        <strain>WB4</strain>
    </source>
</reference>
<feature type="transmembrane region" description="Helical" evidence="7">
    <location>
        <begin position="192"/>
        <end position="218"/>
    </location>
</feature>
<dbReference type="SMART" id="SM00388">
    <property type="entry name" value="HisKA"/>
    <property type="match status" value="1"/>
</dbReference>
<dbReference type="Pfam" id="PF02518">
    <property type="entry name" value="HATPase_c"/>
    <property type="match status" value="1"/>
</dbReference>
<feature type="domain" description="Histidine kinase" evidence="8">
    <location>
        <begin position="235"/>
        <end position="453"/>
    </location>
</feature>
<feature type="transmembrane region" description="Helical" evidence="7">
    <location>
        <begin position="126"/>
        <end position="146"/>
    </location>
</feature>
<dbReference type="Gene3D" id="1.10.287.130">
    <property type="match status" value="1"/>
</dbReference>
<dbReference type="SUPFAM" id="SSF47384">
    <property type="entry name" value="Homodimeric domain of signal transducing histidine kinase"/>
    <property type="match status" value="1"/>
</dbReference>
<protein>
    <recommendedName>
        <fullName evidence="2">histidine kinase</fullName>
        <ecNumber evidence="2">2.7.13.3</ecNumber>
    </recommendedName>
</protein>
<dbReference type="InterPro" id="IPR050736">
    <property type="entry name" value="Sensor_HK_Regulatory"/>
</dbReference>
<feature type="transmembrane region" description="Helical" evidence="7">
    <location>
        <begin position="158"/>
        <end position="180"/>
    </location>
</feature>
<evidence type="ECO:0000256" key="4">
    <source>
        <dbReference type="ARBA" id="ARBA00022679"/>
    </source>
</evidence>
<evidence type="ECO:0000313" key="9">
    <source>
        <dbReference type="EMBL" id="ADQ80101.1"/>
    </source>
</evidence>
<feature type="transmembrane region" description="Helical" evidence="7">
    <location>
        <begin position="67"/>
        <end position="88"/>
    </location>
</feature>
<dbReference type="PROSITE" id="PS50109">
    <property type="entry name" value="HIS_KIN"/>
    <property type="match status" value="1"/>
</dbReference>
<reference evidence="9 10" key="2">
    <citation type="journal article" date="2011" name="Stand. Genomic Sci.">
        <title>Complete genome sequence of Paludibacter propionicigenes type strain (WB4).</title>
        <authorList>
            <person name="Gronow S."/>
            <person name="Munk C."/>
            <person name="Lapidus A."/>
            <person name="Nolan M."/>
            <person name="Lucas S."/>
            <person name="Hammon N."/>
            <person name="Deshpande S."/>
            <person name="Cheng J.F."/>
            <person name="Tapia R."/>
            <person name="Han C."/>
            <person name="Goodwin L."/>
            <person name="Pitluck S."/>
            <person name="Liolios K."/>
            <person name="Ivanova N."/>
            <person name="Mavromatis K."/>
            <person name="Mikhailova N."/>
            <person name="Pati A."/>
            <person name="Chen A."/>
            <person name="Palaniappan K."/>
            <person name="Land M."/>
            <person name="Hauser L."/>
            <person name="Chang Y.J."/>
            <person name="Jeffries C.D."/>
            <person name="Brambilla E."/>
            <person name="Rohde M."/>
            <person name="Goker M."/>
            <person name="Detter J.C."/>
            <person name="Woyke T."/>
            <person name="Bristow J."/>
            <person name="Eisen J.A."/>
            <person name="Markowitz V."/>
            <person name="Hugenholtz P."/>
            <person name="Kyrpides N.C."/>
            <person name="Klenk H.P."/>
        </authorList>
    </citation>
    <scope>NUCLEOTIDE SEQUENCE [LARGE SCALE GENOMIC DNA]</scope>
    <source>
        <strain evidence="10">DSM 17365 / JCM 13257 / WB4</strain>
    </source>
</reference>
<sequence>MFAINLSTSFSILTISKLLLAILLFYLNFKIPSLKAIGYWALSCLLSALSTFVFSEYPYPASEAVDFVYSFLFNVLLIGGECFFLAGLWSFKNKRINKPVLWGFLLATTINSIVFSFFFPVLWIRLSINACLMFVLCFINALELLSNPRKSLNSLFKWSSFLYFFYATSQLLRFVTGVFFRPVNPLGNSTIAIYLHFILGICIEVLAYNLILIIMTYLNDEINEQLKAKNKLYAVIAHDIRNPLGNLSNYVSIFKQSHDEWDDIKVKGWIDDMDKMTSNSRILLENLLNWSKSQLNEIIVQPRINNLNQIINNVVVSLKPMIDNKKIRLLIQIKPETKAYFDADMITLVIRNLCTNAIKFTSANGTITISAIALSDKIEVAVNDDGIGIEKSKLTLIFDSKANFSSYGTNGEKGSGFGLPLCKEFVELNNGKIIVNSTMNVGSCFAFTLPISP</sequence>
<feature type="transmembrane region" description="Helical" evidence="7">
    <location>
        <begin position="6"/>
        <end position="29"/>
    </location>
</feature>
<evidence type="ECO:0000256" key="7">
    <source>
        <dbReference type="SAM" id="Phobius"/>
    </source>
</evidence>
<proteinExistence type="predicted"/>
<dbReference type="SUPFAM" id="SSF55874">
    <property type="entry name" value="ATPase domain of HSP90 chaperone/DNA topoisomerase II/histidine kinase"/>
    <property type="match status" value="1"/>
</dbReference>
<evidence type="ECO:0000256" key="3">
    <source>
        <dbReference type="ARBA" id="ARBA00022553"/>
    </source>
</evidence>
<keyword evidence="6" id="KW-0902">Two-component regulatory system</keyword>
<keyword evidence="4" id="KW-0808">Transferase</keyword>
<dbReference type="SMART" id="SM00387">
    <property type="entry name" value="HATPase_c"/>
    <property type="match status" value="1"/>
</dbReference>
<evidence type="ECO:0000256" key="6">
    <source>
        <dbReference type="ARBA" id="ARBA00023012"/>
    </source>
</evidence>
<feature type="transmembrane region" description="Helical" evidence="7">
    <location>
        <begin position="36"/>
        <end position="55"/>
    </location>
</feature>
<dbReference type="OrthoDB" id="9781208at2"/>
<dbReference type="InterPro" id="IPR003594">
    <property type="entry name" value="HATPase_dom"/>
</dbReference>
<dbReference type="PANTHER" id="PTHR43711:SF1">
    <property type="entry name" value="HISTIDINE KINASE 1"/>
    <property type="match status" value="1"/>
</dbReference>
<dbReference type="eggNOG" id="COG4251">
    <property type="taxonomic scope" value="Bacteria"/>
</dbReference>
<keyword evidence="5 9" id="KW-0418">Kinase</keyword>
<dbReference type="Proteomes" id="UP000008718">
    <property type="component" value="Chromosome"/>
</dbReference>
<gene>
    <name evidence="9" type="ordered locus">Palpr_1964</name>
</gene>
<keyword evidence="10" id="KW-1185">Reference proteome</keyword>
<dbReference type="PRINTS" id="PR00344">
    <property type="entry name" value="BCTRLSENSOR"/>
</dbReference>
<feature type="transmembrane region" description="Helical" evidence="7">
    <location>
        <begin position="100"/>
        <end position="120"/>
    </location>
</feature>
<dbReference type="InterPro" id="IPR005467">
    <property type="entry name" value="His_kinase_dom"/>
</dbReference>
<dbReference type="InterPro" id="IPR004358">
    <property type="entry name" value="Sig_transdc_His_kin-like_C"/>
</dbReference>
<name>E4T5V7_PALPW</name>
<keyword evidence="3" id="KW-0597">Phosphoprotein</keyword>
<evidence type="ECO:0000256" key="2">
    <source>
        <dbReference type="ARBA" id="ARBA00012438"/>
    </source>
</evidence>
<accession>E4T5V7</accession>
<comment type="catalytic activity">
    <reaction evidence="1">
        <text>ATP + protein L-histidine = ADP + protein N-phospho-L-histidine.</text>
        <dbReference type="EC" id="2.7.13.3"/>
    </reaction>
</comment>
<dbReference type="STRING" id="694427.Palpr_1964"/>
<dbReference type="Gene3D" id="3.30.565.10">
    <property type="entry name" value="Histidine kinase-like ATPase, C-terminal domain"/>
    <property type="match status" value="1"/>
</dbReference>
<keyword evidence="7" id="KW-1133">Transmembrane helix</keyword>
<dbReference type="EC" id="2.7.13.3" evidence="2"/>
<evidence type="ECO:0000256" key="1">
    <source>
        <dbReference type="ARBA" id="ARBA00000085"/>
    </source>
</evidence>
<evidence type="ECO:0000256" key="5">
    <source>
        <dbReference type="ARBA" id="ARBA00022777"/>
    </source>
</evidence>
<dbReference type="GO" id="GO:0000155">
    <property type="term" value="F:phosphorelay sensor kinase activity"/>
    <property type="evidence" value="ECO:0007669"/>
    <property type="project" value="InterPro"/>
</dbReference>